<dbReference type="GO" id="GO:0008422">
    <property type="term" value="F:beta-glucosidase activity"/>
    <property type="evidence" value="ECO:0007669"/>
    <property type="project" value="TreeGrafter"/>
</dbReference>
<dbReference type="GO" id="GO:0005829">
    <property type="term" value="C:cytosol"/>
    <property type="evidence" value="ECO:0007669"/>
    <property type="project" value="TreeGrafter"/>
</dbReference>
<name>A0A7C6E7G6_DESAE</name>
<comment type="similarity">
    <text evidence="1 4">Belongs to the glycosyl hydrolase 1 family.</text>
</comment>
<evidence type="ECO:0000256" key="1">
    <source>
        <dbReference type="ARBA" id="ARBA00010838"/>
    </source>
</evidence>
<gene>
    <name evidence="5" type="ORF">ENM99_00400</name>
</gene>
<protein>
    <submittedName>
        <fullName evidence="5">Glycoside hydrolase family 1 protein</fullName>
    </submittedName>
</protein>
<keyword evidence="2 5" id="KW-0378">Hydrolase</keyword>
<evidence type="ECO:0000313" key="5">
    <source>
        <dbReference type="EMBL" id="HHS48327.1"/>
    </source>
</evidence>
<dbReference type="GO" id="GO:0016052">
    <property type="term" value="P:carbohydrate catabolic process"/>
    <property type="evidence" value="ECO:0007669"/>
    <property type="project" value="TreeGrafter"/>
</dbReference>
<organism evidence="5">
    <name type="scientific">Desulfurella acetivorans</name>
    <dbReference type="NCBI Taxonomy" id="33002"/>
    <lineage>
        <taxon>Bacteria</taxon>
        <taxon>Pseudomonadati</taxon>
        <taxon>Campylobacterota</taxon>
        <taxon>Desulfurellia</taxon>
        <taxon>Desulfurellales</taxon>
        <taxon>Desulfurellaceae</taxon>
        <taxon>Desulfurella</taxon>
    </lineage>
</organism>
<reference evidence="5" key="1">
    <citation type="journal article" date="2020" name="mSystems">
        <title>Genome- and Community-Level Interaction Insights into Carbon Utilization and Element Cycling Functions of Hydrothermarchaeota in Hydrothermal Sediment.</title>
        <authorList>
            <person name="Zhou Z."/>
            <person name="Liu Y."/>
            <person name="Xu W."/>
            <person name="Pan J."/>
            <person name="Luo Z.H."/>
            <person name="Li M."/>
        </authorList>
    </citation>
    <scope>NUCLEOTIDE SEQUENCE [LARGE SCALE GENOMIC DNA]</scope>
    <source>
        <strain evidence="5">SpSt-1135</strain>
    </source>
</reference>
<evidence type="ECO:0000256" key="3">
    <source>
        <dbReference type="ARBA" id="ARBA00023295"/>
    </source>
</evidence>
<sequence>MYKQDLLLIKKLGVNAYRFSIEWSRVEPTEGVFNVESINHYQEIIDELLVNNIEPFVTIHHFTHPLWFNKRYSWHKGESVDRFCHYEIKN</sequence>
<dbReference type="PANTHER" id="PTHR10353">
    <property type="entry name" value="GLYCOSYL HYDROLASE"/>
    <property type="match status" value="1"/>
</dbReference>
<dbReference type="EMBL" id="DRZX01000021">
    <property type="protein sequence ID" value="HHS48327.1"/>
    <property type="molecule type" value="Genomic_DNA"/>
</dbReference>
<accession>A0A7C6E7G6</accession>
<evidence type="ECO:0000256" key="4">
    <source>
        <dbReference type="RuleBase" id="RU003690"/>
    </source>
</evidence>
<comment type="caution">
    <text evidence="5">The sequence shown here is derived from an EMBL/GenBank/DDBJ whole genome shotgun (WGS) entry which is preliminary data.</text>
</comment>
<dbReference type="Pfam" id="PF00232">
    <property type="entry name" value="Glyco_hydro_1"/>
    <property type="match status" value="1"/>
</dbReference>
<dbReference type="InterPro" id="IPR001360">
    <property type="entry name" value="Glyco_hydro_1"/>
</dbReference>
<dbReference type="InterPro" id="IPR017853">
    <property type="entry name" value="GH"/>
</dbReference>
<dbReference type="PANTHER" id="PTHR10353:SF36">
    <property type="entry name" value="LP05116P"/>
    <property type="match status" value="1"/>
</dbReference>
<dbReference type="Proteomes" id="UP000886400">
    <property type="component" value="Unassembled WGS sequence"/>
</dbReference>
<dbReference type="SUPFAM" id="SSF51445">
    <property type="entry name" value="(Trans)glycosidases"/>
    <property type="match status" value="1"/>
</dbReference>
<evidence type="ECO:0000256" key="2">
    <source>
        <dbReference type="ARBA" id="ARBA00022801"/>
    </source>
</evidence>
<dbReference type="AlphaFoldDB" id="A0A7C6E7G6"/>
<dbReference type="Gene3D" id="3.20.20.80">
    <property type="entry name" value="Glycosidases"/>
    <property type="match status" value="1"/>
</dbReference>
<keyword evidence="3" id="KW-0326">Glycosidase</keyword>
<proteinExistence type="inferred from homology"/>